<feature type="region of interest" description="Disordered" evidence="1">
    <location>
        <begin position="1"/>
        <end position="40"/>
    </location>
</feature>
<reference evidence="2" key="1">
    <citation type="submission" date="2022-07" db="EMBL/GenBank/DDBJ databases">
        <authorList>
            <person name="Macas J."/>
            <person name="Novak P."/>
            <person name="Neumann P."/>
        </authorList>
    </citation>
    <scope>NUCLEOTIDE SEQUENCE</scope>
</reference>
<comment type="caution">
    <text evidence="2">The sequence shown here is derived from an EMBL/GenBank/DDBJ whole genome shotgun (WGS) entry which is preliminary data.</text>
</comment>
<dbReference type="Proteomes" id="UP001152484">
    <property type="component" value="Unassembled WGS sequence"/>
</dbReference>
<sequence length="103" mass="11540">MMRMALGARLKMDNAGRSSPDDDNADEVDRHMKDDVDDVRPLMKDGVGRLKMKDNVGHSSPDDNGAGEAVHHMKDLAFMLSYSWTAQDARPMMTTVLMKPFIM</sequence>
<evidence type="ECO:0000313" key="2">
    <source>
        <dbReference type="EMBL" id="CAH9093015.1"/>
    </source>
</evidence>
<organism evidence="2 3">
    <name type="scientific">Cuscuta europaea</name>
    <name type="common">European dodder</name>
    <dbReference type="NCBI Taxonomy" id="41803"/>
    <lineage>
        <taxon>Eukaryota</taxon>
        <taxon>Viridiplantae</taxon>
        <taxon>Streptophyta</taxon>
        <taxon>Embryophyta</taxon>
        <taxon>Tracheophyta</taxon>
        <taxon>Spermatophyta</taxon>
        <taxon>Magnoliopsida</taxon>
        <taxon>eudicotyledons</taxon>
        <taxon>Gunneridae</taxon>
        <taxon>Pentapetalae</taxon>
        <taxon>asterids</taxon>
        <taxon>lamiids</taxon>
        <taxon>Solanales</taxon>
        <taxon>Convolvulaceae</taxon>
        <taxon>Cuscuteae</taxon>
        <taxon>Cuscuta</taxon>
        <taxon>Cuscuta subgen. Cuscuta</taxon>
    </lineage>
</organism>
<dbReference type="EMBL" id="CAMAPE010000030">
    <property type="protein sequence ID" value="CAH9093015.1"/>
    <property type="molecule type" value="Genomic_DNA"/>
</dbReference>
<gene>
    <name evidence="2" type="ORF">CEURO_LOCUS12182</name>
</gene>
<name>A0A9P0ZAK2_CUSEU</name>
<protein>
    <submittedName>
        <fullName evidence="2">Uncharacterized protein</fullName>
    </submittedName>
</protein>
<proteinExistence type="predicted"/>
<keyword evidence="3" id="KW-1185">Reference proteome</keyword>
<evidence type="ECO:0000313" key="3">
    <source>
        <dbReference type="Proteomes" id="UP001152484"/>
    </source>
</evidence>
<feature type="region of interest" description="Disordered" evidence="1">
    <location>
        <begin position="49"/>
        <end position="68"/>
    </location>
</feature>
<evidence type="ECO:0000256" key="1">
    <source>
        <dbReference type="SAM" id="MobiDB-lite"/>
    </source>
</evidence>
<accession>A0A9P0ZAK2</accession>
<dbReference type="AlphaFoldDB" id="A0A9P0ZAK2"/>
<feature type="compositionally biased region" description="Basic and acidic residues" evidence="1">
    <location>
        <begin position="27"/>
        <end position="40"/>
    </location>
</feature>